<accession>A0A4Y8SYU9</accession>
<dbReference type="EMBL" id="SCLP01000022">
    <property type="protein sequence ID" value="TFF43627.1"/>
    <property type="molecule type" value="Genomic_DNA"/>
</dbReference>
<dbReference type="AlphaFoldDB" id="A0A4Y8SYU9"/>
<comment type="caution">
    <text evidence="1">The sequence shown here is derived from an EMBL/GenBank/DDBJ whole genome shotgun (WGS) entry which is preliminary data.</text>
</comment>
<evidence type="ECO:0000313" key="2">
    <source>
        <dbReference type="Proteomes" id="UP000297630"/>
    </source>
</evidence>
<organism evidence="1 2">
    <name type="scientific">Bacillus thuringiensis</name>
    <dbReference type="NCBI Taxonomy" id="1428"/>
    <lineage>
        <taxon>Bacteria</taxon>
        <taxon>Bacillati</taxon>
        <taxon>Bacillota</taxon>
        <taxon>Bacilli</taxon>
        <taxon>Bacillales</taxon>
        <taxon>Bacillaceae</taxon>
        <taxon>Bacillus</taxon>
        <taxon>Bacillus cereus group</taxon>
    </lineage>
</organism>
<name>A0A4Y8SYU9_BACTU</name>
<protein>
    <submittedName>
        <fullName evidence="1">Uncharacterized protein</fullName>
    </submittedName>
</protein>
<reference evidence="1 2" key="1">
    <citation type="submission" date="2019-01" db="EMBL/GenBank/DDBJ databases">
        <title>Draft genome sequence of Bacillus sp. DPC6431.</title>
        <authorList>
            <person name="Arbulu S."/>
            <person name="Murphy K."/>
            <person name="O'Sullivan O."/>
            <person name="Rea M.C."/>
            <person name="Hill C."/>
            <person name="Ross R.P."/>
        </authorList>
    </citation>
    <scope>NUCLEOTIDE SEQUENCE [LARGE SCALE GENOMIC DNA]</scope>
    <source>
        <strain evidence="1 2">DPC6431</strain>
    </source>
</reference>
<proteinExistence type="predicted"/>
<gene>
    <name evidence="1" type="ORF">EQ803_27665</name>
</gene>
<evidence type="ECO:0000313" key="1">
    <source>
        <dbReference type="EMBL" id="TFF43627.1"/>
    </source>
</evidence>
<dbReference type="RefSeq" id="WP_134656496.1">
    <property type="nucleotide sequence ID" value="NZ_SCLP01000022.1"/>
</dbReference>
<sequence>MEEYGILWYVNGNPRTVVTNDYSEQEAYRVMEEMTRSDYSLRVKTFRYKVIPITKDIKLKER</sequence>
<dbReference type="Proteomes" id="UP000297630">
    <property type="component" value="Unassembled WGS sequence"/>
</dbReference>